<evidence type="ECO:0000259" key="6">
    <source>
        <dbReference type="PROSITE" id="PS51265"/>
    </source>
</evidence>
<dbReference type="Gene3D" id="6.10.250.3410">
    <property type="entry name" value="DBF zinc finger"/>
    <property type="match status" value="1"/>
</dbReference>
<feature type="region of interest" description="Disordered" evidence="5">
    <location>
        <begin position="1"/>
        <end position="29"/>
    </location>
</feature>
<keyword evidence="2 4" id="KW-0863">Zinc-finger</keyword>
<keyword evidence="3" id="KW-0862">Zinc</keyword>
<feature type="compositionally biased region" description="Basic residues" evidence="5">
    <location>
        <begin position="215"/>
        <end position="224"/>
    </location>
</feature>
<evidence type="ECO:0000256" key="1">
    <source>
        <dbReference type="ARBA" id="ARBA00022723"/>
    </source>
</evidence>
<dbReference type="GO" id="GO:0008270">
    <property type="term" value="F:zinc ion binding"/>
    <property type="evidence" value="ECO:0007669"/>
    <property type="project" value="UniProtKB-KW"/>
</dbReference>
<evidence type="ECO:0000256" key="5">
    <source>
        <dbReference type="SAM" id="MobiDB-lite"/>
    </source>
</evidence>
<gene>
    <name evidence="7" type="primary">zdbf2</name>
    <name evidence="7" type="ORF">G4P62_009515</name>
</gene>
<dbReference type="GO" id="GO:0071514">
    <property type="term" value="P:genomic imprinting"/>
    <property type="evidence" value="ECO:0007669"/>
    <property type="project" value="TreeGrafter"/>
</dbReference>
<evidence type="ECO:0000256" key="3">
    <source>
        <dbReference type="ARBA" id="ARBA00022833"/>
    </source>
</evidence>
<feature type="region of interest" description="Disordered" evidence="5">
    <location>
        <begin position="93"/>
        <end position="266"/>
    </location>
</feature>
<feature type="non-terminal residue" evidence="7">
    <location>
        <position position="1"/>
    </location>
</feature>
<dbReference type="InterPro" id="IPR006572">
    <property type="entry name" value="Znf_DBF"/>
</dbReference>
<proteinExistence type="predicted"/>
<accession>A0A9D3BGX8</accession>
<dbReference type="Proteomes" id="UP000822369">
    <property type="component" value="Chromosome 14"/>
</dbReference>
<feature type="domain" description="DBF4-type" evidence="6">
    <location>
        <begin position="31"/>
        <end position="57"/>
    </location>
</feature>
<feature type="compositionally biased region" description="Basic and acidic residues" evidence="5">
    <location>
        <begin position="117"/>
        <end position="129"/>
    </location>
</feature>
<feature type="region of interest" description="Disordered" evidence="5">
    <location>
        <begin position="678"/>
        <end position="773"/>
    </location>
</feature>
<evidence type="ECO:0000313" key="8">
    <source>
        <dbReference type="Proteomes" id="UP000822369"/>
    </source>
</evidence>
<reference evidence="7" key="1">
    <citation type="submission" date="2020-03" db="EMBL/GenBank/DDBJ databases">
        <title>Intra-Species Differences in Population Size shape Life History and Genome Evolution.</title>
        <authorList>
            <person name="Willemsen D."/>
            <person name="Cui R."/>
            <person name="Valenzano D.R."/>
        </authorList>
    </citation>
    <scope>NUCLEOTIDE SEQUENCE</scope>
    <source>
        <strain evidence="7">GRZ</strain>
        <tissue evidence="7">Whole</tissue>
    </source>
</reference>
<dbReference type="PROSITE" id="PS51265">
    <property type="entry name" value="ZF_DBF4"/>
    <property type="match status" value="1"/>
</dbReference>
<dbReference type="InterPro" id="IPR038545">
    <property type="entry name" value="Znf_DBF_sf"/>
</dbReference>
<dbReference type="PANTHER" id="PTHR21639">
    <property type="entry name" value="DBF4-TYPE ZINC FINGER-CONTAINING PROTEIN 2"/>
    <property type="match status" value="1"/>
</dbReference>
<protein>
    <submittedName>
        <fullName evidence="7">Transcript variant X1</fullName>
    </submittedName>
</protein>
<dbReference type="EMBL" id="JAAVVJ010000014">
    <property type="protein sequence ID" value="KAF7207070.1"/>
    <property type="molecule type" value="Genomic_DNA"/>
</dbReference>
<organism evidence="7 8">
    <name type="scientific">Nothobranchius furzeri</name>
    <name type="common">Turquoise killifish</name>
    <dbReference type="NCBI Taxonomy" id="105023"/>
    <lineage>
        <taxon>Eukaryota</taxon>
        <taxon>Metazoa</taxon>
        <taxon>Chordata</taxon>
        <taxon>Craniata</taxon>
        <taxon>Vertebrata</taxon>
        <taxon>Euteleostomi</taxon>
        <taxon>Actinopterygii</taxon>
        <taxon>Neopterygii</taxon>
        <taxon>Teleostei</taxon>
        <taxon>Neoteleostei</taxon>
        <taxon>Acanthomorphata</taxon>
        <taxon>Ovalentaria</taxon>
        <taxon>Atherinomorphae</taxon>
        <taxon>Cyprinodontiformes</taxon>
        <taxon>Nothobranchiidae</taxon>
        <taxon>Nothobranchius</taxon>
    </lineage>
</organism>
<dbReference type="AlphaFoldDB" id="A0A9D3BGX8"/>
<evidence type="ECO:0000256" key="4">
    <source>
        <dbReference type="PROSITE-ProRule" id="PRU00600"/>
    </source>
</evidence>
<dbReference type="GO" id="GO:0003676">
    <property type="term" value="F:nucleic acid binding"/>
    <property type="evidence" value="ECO:0007669"/>
    <property type="project" value="InterPro"/>
</dbReference>
<sequence length="773" mass="86945">SSAAGGLNEQRGVELTSRMWAEPEPGPSRCQPGRQGYCGYCRVLYTNLEQHLSSLRHLDSVRSSSRSSTRVSSTWSRLTLLERFLQDVLQHHPHRYSDPRSSHSDLPSVSTPPLPRTDLDDVFVPKDDSLSSGIQEHLPGSGGASCQPARHEEDYGVLSQSRERTRLERLSPPVRVQDDGGAHPAGHTHLPHRKAPPPHSETPPTQSQAPPALYRKAHRKTNRRKPSESSSSSRAHGGPGFQPHQQETPGGLRSQSPTEPKPQARSDLRAWLSWQRERREAQKEKTFSSDHTDLLEQTIEEVIQTYCHQQEETENLDFSFPVPMETQSEDWDSPVQVETGELEEMEFVFQQLLTLDACLQVVFQKAGTLSGTPVQVIQTEGRDINKLMEVQVDMEDQMYSKQLDSALLGVRVEKDEGFWTLPIEEVLPVPEHIPESFRGKTWAQIEKEDEEKVEKLVRRFRRGRFICYFDTESLARYGRRSQKKKELTETVEAEPDTGVLSLMGGEDDESVCVRRRKRRSLRLASRCQVVKVSHSTQTVQLVVPAVPQPSPQAPAPSIPAAIERTPESWCCLPSSYSNIVTPVQQGTSLVYLLCSPSSPTPTPLEGSTSKSCRRRLRPVDRQGLKVKYKRLPVHFYEPRTNRILKKPPKGVLWYRGSTSVGPPPPCIRQLFRSLSPDLNTEGVGPKGDLSTLCRTSSQTDRRRGKTSQATPLHNRSEQERGQRPCLPTSKRRSRVQAPPPQPRRQGLRSSGPAHPPSRRGRGQRGRGSDKGCR</sequence>
<evidence type="ECO:0000256" key="2">
    <source>
        <dbReference type="ARBA" id="ARBA00022771"/>
    </source>
</evidence>
<dbReference type="InterPro" id="IPR038890">
    <property type="entry name" value="ZDBF2"/>
</dbReference>
<keyword evidence="1" id="KW-0479">Metal-binding</keyword>
<feature type="compositionally biased region" description="Polar residues" evidence="5">
    <location>
        <begin position="243"/>
        <end position="258"/>
    </location>
</feature>
<name>A0A9D3BGX8_NOTFU</name>
<evidence type="ECO:0000313" key="7">
    <source>
        <dbReference type="EMBL" id="KAF7207070.1"/>
    </source>
</evidence>
<comment type="caution">
    <text evidence="7">The sequence shown here is derived from an EMBL/GenBank/DDBJ whole genome shotgun (WGS) entry which is preliminary data.</text>
</comment>
<dbReference type="PANTHER" id="PTHR21639:SF5">
    <property type="entry name" value="DBF4-TYPE ZINC FINGER-CONTAINING PROTEIN 2"/>
    <property type="match status" value="1"/>
</dbReference>